<keyword evidence="4" id="KW-0547">Nucleotide-binding</keyword>
<dbReference type="PANTHER" id="PTHR43152">
    <property type="entry name" value="UVRABC SYSTEM PROTEIN A"/>
    <property type="match status" value="1"/>
</dbReference>
<feature type="domain" description="ABC transporter" evidence="14">
    <location>
        <begin position="442"/>
        <end position="743"/>
    </location>
</feature>
<evidence type="ECO:0000256" key="11">
    <source>
        <dbReference type="ARBA" id="ARBA00038000"/>
    </source>
</evidence>
<sequence length="762" mass="83908">MRNHEQNTIVIRGARQNNLKSIDLRIPKNVITVFTGVSGSGKSSLVFGTIAAESQRQLNDTFPPYIRHRLPYYGQPDVDEINNLTTAIIINQRRIGENVRSTVGTASDIYTLLRLLFSRIGKPFVGYSNIFSFNHPSGMCPNCEGLGIASTIDVKKLLNEDKSLNEGAIAYSSFAPGTWRWRRYVHSGLFDNNKKIADYSTEERQLLLYADNIAPTTPSPDWPKSARFEGLIPRFTRSYLVKDNKEYQSEEFRNIVSMKQCPACHGQRLNKQILSCSIQGKSIGDCVDMPIIALSQFIATLVAPSVSTLIDALKERLASMCSVGLGYLNLNRSTPTLSGGESQRLKMVRHLGSSLTGMTYIIDEPSTGLHPADIAKLNTLIQQLRDKGNTILMVEHDPDVIKIADHVIDLGPCAGDNGGIITYQGNLSGLRASGTLTGKYLSQTTRLNRNPEKPLGYISVRNATLHNLKEISIEVPLGIMLAVSGVAGSGKSSLIMGEVVPQCTNAVVIDQKPIHTSKRSHIASWSGIFEHIRERFALANHVDKSWFSPNAKGGCPECKGLGVIETDLAFMDSISLPCEACQGQKFNKKTLNYKYKGKMIVELMNMSITQATNFFAGDSQIQPTLENIQSVGLGYMRLGESLDHLSGGECQRLKLASYLNNKGDVYVFDEPTTGLHPSDVEVLITLFRRLVEQGNSVLIIEHNIEVIAEADWIIDLGEGAGTEGGQVMFSGTPQAMFEEGNSLTADYLRQHCRSIKPEKIKC</sequence>
<dbReference type="GO" id="GO:0004518">
    <property type="term" value="F:nuclease activity"/>
    <property type="evidence" value="ECO:0007669"/>
    <property type="project" value="UniProtKB-KW"/>
</dbReference>
<dbReference type="GO" id="GO:0005737">
    <property type="term" value="C:cytoplasm"/>
    <property type="evidence" value="ECO:0007669"/>
    <property type="project" value="UniProtKB-SubCell"/>
</dbReference>
<organism evidence="15 16">
    <name type="scientific">Xenorhabdus ishibashii</name>
    <dbReference type="NCBI Taxonomy" id="1034471"/>
    <lineage>
        <taxon>Bacteria</taxon>
        <taxon>Pseudomonadati</taxon>
        <taxon>Pseudomonadota</taxon>
        <taxon>Gammaproteobacteria</taxon>
        <taxon>Enterobacterales</taxon>
        <taxon>Morganellaceae</taxon>
        <taxon>Xenorhabdus</taxon>
    </lineage>
</organism>
<dbReference type="Gene3D" id="1.10.8.280">
    <property type="entry name" value="ABC transporter ATPase domain-like"/>
    <property type="match status" value="1"/>
</dbReference>
<evidence type="ECO:0000256" key="7">
    <source>
        <dbReference type="ARBA" id="ARBA00022840"/>
    </source>
</evidence>
<dbReference type="AlphaFoldDB" id="A0A2D0KJ27"/>
<dbReference type="InterPro" id="IPR027417">
    <property type="entry name" value="P-loop_NTPase"/>
</dbReference>
<keyword evidence="5" id="KW-0227">DNA damage</keyword>
<dbReference type="InterPro" id="IPR017871">
    <property type="entry name" value="ABC_transporter-like_CS"/>
</dbReference>
<dbReference type="Proteomes" id="UP000222168">
    <property type="component" value="Unassembled WGS sequence"/>
</dbReference>
<evidence type="ECO:0000313" key="16">
    <source>
        <dbReference type="Proteomes" id="UP000222168"/>
    </source>
</evidence>
<dbReference type="EMBL" id="NJAK01000001">
    <property type="protein sequence ID" value="PHM63408.1"/>
    <property type="molecule type" value="Genomic_DNA"/>
</dbReference>
<accession>A0A2D0KJ27</accession>
<dbReference type="CDD" id="cd03270">
    <property type="entry name" value="ABC_UvrA_I"/>
    <property type="match status" value="1"/>
</dbReference>
<evidence type="ECO:0000256" key="8">
    <source>
        <dbReference type="ARBA" id="ARBA00022881"/>
    </source>
</evidence>
<keyword evidence="9" id="KW-0238">DNA-binding</keyword>
<proteinExistence type="inferred from homology"/>
<evidence type="ECO:0000256" key="13">
    <source>
        <dbReference type="ARBA" id="ARBA00042156"/>
    </source>
</evidence>
<keyword evidence="6" id="KW-0228">DNA excision</keyword>
<dbReference type="Pfam" id="PF00005">
    <property type="entry name" value="ABC_tran"/>
    <property type="match status" value="1"/>
</dbReference>
<dbReference type="InterPro" id="IPR003439">
    <property type="entry name" value="ABC_transporter-like_ATP-bd"/>
</dbReference>
<keyword evidence="2" id="KW-0963">Cytoplasm</keyword>
<dbReference type="PROSITE" id="PS50893">
    <property type="entry name" value="ABC_TRANSPORTER_2"/>
    <property type="match status" value="1"/>
</dbReference>
<comment type="subcellular location">
    <subcellularLocation>
        <location evidence="1">Cytoplasm</location>
    </subcellularLocation>
</comment>
<dbReference type="SUPFAM" id="SSF52540">
    <property type="entry name" value="P-loop containing nucleoside triphosphate hydrolases"/>
    <property type="match status" value="2"/>
</dbReference>
<evidence type="ECO:0000256" key="6">
    <source>
        <dbReference type="ARBA" id="ARBA00022769"/>
    </source>
</evidence>
<gene>
    <name evidence="15" type="ORF">Xish_02652</name>
</gene>
<keyword evidence="10" id="KW-0234">DNA repair</keyword>
<evidence type="ECO:0000259" key="14">
    <source>
        <dbReference type="PROSITE" id="PS50893"/>
    </source>
</evidence>
<evidence type="ECO:0000256" key="2">
    <source>
        <dbReference type="ARBA" id="ARBA00022490"/>
    </source>
</evidence>
<dbReference type="GO" id="GO:0005524">
    <property type="term" value="F:ATP binding"/>
    <property type="evidence" value="ECO:0007669"/>
    <property type="project" value="UniProtKB-KW"/>
</dbReference>
<dbReference type="Gene3D" id="3.40.50.300">
    <property type="entry name" value="P-loop containing nucleotide triphosphate hydrolases"/>
    <property type="match status" value="2"/>
</dbReference>
<dbReference type="GO" id="GO:0003677">
    <property type="term" value="F:DNA binding"/>
    <property type="evidence" value="ECO:0007669"/>
    <property type="project" value="UniProtKB-KW"/>
</dbReference>
<evidence type="ECO:0000256" key="9">
    <source>
        <dbReference type="ARBA" id="ARBA00023125"/>
    </source>
</evidence>
<evidence type="ECO:0000256" key="1">
    <source>
        <dbReference type="ARBA" id="ARBA00004496"/>
    </source>
</evidence>
<evidence type="ECO:0000256" key="10">
    <source>
        <dbReference type="ARBA" id="ARBA00023204"/>
    </source>
</evidence>
<protein>
    <recommendedName>
        <fullName evidence="12">UvrABC system protein A</fullName>
    </recommendedName>
    <alternativeName>
        <fullName evidence="13">Excinuclease ABC subunit A</fullName>
    </alternativeName>
</protein>
<evidence type="ECO:0000256" key="5">
    <source>
        <dbReference type="ARBA" id="ARBA00022763"/>
    </source>
</evidence>
<dbReference type="GO" id="GO:0006281">
    <property type="term" value="P:DNA repair"/>
    <property type="evidence" value="ECO:0007669"/>
    <property type="project" value="UniProtKB-KW"/>
</dbReference>
<keyword evidence="7" id="KW-0067">ATP-binding</keyword>
<comment type="similarity">
    <text evidence="11">Belongs to the ABC transporter superfamily. UvrA family.</text>
</comment>
<keyword evidence="8" id="KW-0267">Excision nuclease</keyword>
<evidence type="ECO:0000313" key="15">
    <source>
        <dbReference type="EMBL" id="PHM63408.1"/>
    </source>
</evidence>
<evidence type="ECO:0000256" key="4">
    <source>
        <dbReference type="ARBA" id="ARBA00022741"/>
    </source>
</evidence>
<dbReference type="PROSITE" id="PS00211">
    <property type="entry name" value="ABC_TRANSPORTER_1"/>
    <property type="match status" value="1"/>
</dbReference>
<keyword evidence="16" id="KW-1185">Reference proteome</keyword>
<name>A0A2D0KJ27_9GAMM</name>
<comment type="caution">
    <text evidence="15">The sequence shown here is derived from an EMBL/GenBank/DDBJ whole genome shotgun (WGS) entry which is preliminary data.</text>
</comment>
<reference evidence="15 16" key="1">
    <citation type="journal article" date="2017" name="Nat. Microbiol.">
        <title>Natural product diversity associated with the nematode symbionts Photorhabdus and Xenorhabdus.</title>
        <authorList>
            <person name="Tobias N.J."/>
            <person name="Wolff H."/>
            <person name="Djahanschiri B."/>
            <person name="Grundmann F."/>
            <person name="Kronenwerth M."/>
            <person name="Shi Y.M."/>
            <person name="Simonyi S."/>
            <person name="Grun P."/>
            <person name="Shapiro-Ilan D."/>
            <person name="Pidot S.J."/>
            <person name="Stinear T.P."/>
            <person name="Ebersberger I."/>
            <person name="Bode H.B."/>
        </authorList>
    </citation>
    <scope>NUCLEOTIDE SEQUENCE [LARGE SCALE GENOMIC DNA]</scope>
    <source>
        <strain evidence="15 16">DSM 22670</strain>
    </source>
</reference>
<dbReference type="Gene3D" id="1.20.1580.10">
    <property type="entry name" value="ABC transporter ATPase like domain"/>
    <property type="match status" value="2"/>
</dbReference>
<dbReference type="OrthoDB" id="9809851at2"/>
<dbReference type="GO" id="GO:0016887">
    <property type="term" value="F:ATP hydrolysis activity"/>
    <property type="evidence" value="ECO:0007669"/>
    <property type="project" value="InterPro"/>
</dbReference>
<dbReference type="PANTHER" id="PTHR43152:SF1">
    <property type="entry name" value="UVRA PROTEIN"/>
    <property type="match status" value="1"/>
</dbReference>
<evidence type="ECO:0000256" key="3">
    <source>
        <dbReference type="ARBA" id="ARBA00022737"/>
    </source>
</evidence>
<evidence type="ECO:0000256" key="12">
    <source>
        <dbReference type="ARBA" id="ARBA00039316"/>
    </source>
</evidence>
<keyword evidence="3" id="KW-0677">Repeat</keyword>
<dbReference type="RefSeq" id="WP_099118224.1">
    <property type="nucleotide sequence ID" value="NZ_NJAK01000001.1"/>
</dbReference>